<dbReference type="GO" id="GO:0005737">
    <property type="term" value="C:cytoplasm"/>
    <property type="evidence" value="ECO:0007669"/>
    <property type="project" value="UniProtKB-UniRule"/>
</dbReference>
<dbReference type="Pfam" id="PF03900">
    <property type="entry name" value="Porphobil_deamC"/>
    <property type="match status" value="1"/>
</dbReference>
<evidence type="ECO:0000313" key="7">
    <source>
        <dbReference type="EMBL" id="MDR6221839.1"/>
    </source>
</evidence>
<dbReference type="HAMAP" id="MF_00260">
    <property type="entry name" value="Porphobil_deam"/>
    <property type="match status" value="1"/>
</dbReference>
<comment type="similarity">
    <text evidence="1 4">Belongs to the HMBS family.</text>
</comment>
<keyword evidence="8" id="KW-1185">Reference proteome</keyword>
<dbReference type="FunFam" id="3.40.190.10:FF:000005">
    <property type="entry name" value="Porphobilinogen deaminase"/>
    <property type="match status" value="1"/>
</dbReference>
<dbReference type="PROSITE" id="PS00533">
    <property type="entry name" value="PORPHOBILINOGEN_DEAM"/>
    <property type="match status" value="1"/>
</dbReference>
<comment type="catalytic activity">
    <reaction evidence="4">
        <text>4 porphobilinogen + H2O = hydroxymethylbilane + 4 NH4(+)</text>
        <dbReference type="Rhea" id="RHEA:13185"/>
        <dbReference type="ChEBI" id="CHEBI:15377"/>
        <dbReference type="ChEBI" id="CHEBI:28938"/>
        <dbReference type="ChEBI" id="CHEBI:57845"/>
        <dbReference type="ChEBI" id="CHEBI:58126"/>
        <dbReference type="EC" id="2.5.1.61"/>
    </reaction>
</comment>
<proteinExistence type="inferred from homology"/>
<dbReference type="SUPFAM" id="SSF54782">
    <property type="entry name" value="Porphobilinogen deaminase (hydroxymethylbilane synthase), C-terminal domain"/>
    <property type="match status" value="1"/>
</dbReference>
<dbReference type="PANTHER" id="PTHR11557:SF0">
    <property type="entry name" value="PORPHOBILINOGEN DEAMINASE"/>
    <property type="match status" value="1"/>
</dbReference>
<accession>A0AA90Z692</accession>
<dbReference type="InterPro" id="IPR000860">
    <property type="entry name" value="HemC"/>
</dbReference>
<feature type="modified residue" description="S-(dipyrrolylmethanemethyl)cysteine" evidence="4">
    <location>
        <position position="233"/>
    </location>
</feature>
<dbReference type="RefSeq" id="WP_270096672.1">
    <property type="nucleotide sequence ID" value="NZ_JAQFFK010000003.1"/>
</dbReference>
<comment type="caution">
    <text evidence="7">The sequence shown here is derived from an EMBL/GenBank/DDBJ whole genome shotgun (WGS) entry which is preliminary data.</text>
</comment>
<dbReference type="InterPro" id="IPR022417">
    <property type="entry name" value="Porphobilin_deaminase_N"/>
</dbReference>
<evidence type="ECO:0000256" key="1">
    <source>
        <dbReference type="ARBA" id="ARBA00005638"/>
    </source>
</evidence>
<evidence type="ECO:0000313" key="8">
    <source>
        <dbReference type="Proteomes" id="UP001185015"/>
    </source>
</evidence>
<dbReference type="PANTHER" id="PTHR11557">
    <property type="entry name" value="PORPHOBILINOGEN DEAMINASE"/>
    <property type="match status" value="1"/>
</dbReference>
<name>A0AA90Z692_9EURY</name>
<dbReference type="InterPro" id="IPR036803">
    <property type="entry name" value="Porphobilinogen_deaminase_C_sf"/>
</dbReference>
<dbReference type="EMBL" id="JAVDQI010000001">
    <property type="protein sequence ID" value="MDR6221839.1"/>
    <property type="molecule type" value="Genomic_DNA"/>
</dbReference>
<reference evidence="7 8" key="1">
    <citation type="submission" date="2023-07" db="EMBL/GenBank/DDBJ databases">
        <title>Genomic Encyclopedia of Type Strains, Phase IV (KMG-IV): sequencing the most valuable type-strain genomes for metagenomic binning, comparative biology and taxonomic classification.</title>
        <authorList>
            <person name="Goeker M."/>
        </authorList>
    </citation>
    <scope>NUCLEOTIDE SEQUENCE [LARGE SCALE GENOMIC DNA]</scope>
    <source>
        <strain evidence="7 8">DSM 17273</strain>
    </source>
</reference>
<dbReference type="Pfam" id="PF01379">
    <property type="entry name" value="Porphobil_deam"/>
    <property type="match status" value="1"/>
</dbReference>
<gene>
    <name evidence="4" type="primary">hemC</name>
    <name evidence="7" type="ORF">J2750_000271</name>
</gene>
<dbReference type="InterPro" id="IPR022418">
    <property type="entry name" value="Porphobilinogen_deaminase_C"/>
</dbReference>
<comment type="miscellaneous">
    <text evidence="4">The porphobilinogen subunits are added to the dipyrromethane group.</text>
</comment>
<comment type="function">
    <text evidence="4">Tetrapolymerization of the monopyrrole PBG into the hydroxymethylbilane pre-uroporphyrinogen in several discrete steps.</text>
</comment>
<feature type="domain" description="Porphobilinogen deaminase N-terminal" evidence="5">
    <location>
        <begin position="2"/>
        <end position="203"/>
    </location>
</feature>
<dbReference type="Proteomes" id="UP001185015">
    <property type="component" value="Unassembled WGS sequence"/>
</dbReference>
<dbReference type="GO" id="GO:0004418">
    <property type="term" value="F:hydroxymethylbilane synthase activity"/>
    <property type="evidence" value="ECO:0007669"/>
    <property type="project" value="UniProtKB-UniRule"/>
</dbReference>
<dbReference type="Gene3D" id="3.40.190.10">
    <property type="entry name" value="Periplasmic binding protein-like II"/>
    <property type="match status" value="2"/>
</dbReference>
<dbReference type="NCBIfam" id="TIGR00212">
    <property type="entry name" value="hemC"/>
    <property type="match status" value="1"/>
</dbReference>
<dbReference type="PRINTS" id="PR00151">
    <property type="entry name" value="PORPHBDMNASE"/>
</dbReference>
<evidence type="ECO:0000256" key="2">
    <source>
        <dbReference type="ARBA" id="ARBA00022679"/>
    </source>
</evidence>
<dbReference type="AlphaFoldDB" id="A0AA90Z692"/>
<dbReference type="InterPro" id="IPR022419">
    <property type="entry name" value="Porphobilin_deaminase_cofac_BS"/>
</dbReference>
<dbReference type="EC" id="2.5.1.61" evidence="4"/>
<dbReference type="SUPFAM" id="SSF53850">
    <property type="entry name" value="Periplasmic binding protein-like II"/>
    <property type="match status" value="1"/>
</dbReference>
<feature type="domain" description="Porphobilinogen deaminase C-terminal" evidence="6">
    <location>
        <begin position="219"/>
        <end position="287"/>
    </location>
</feature>
<comment type="cofactor">
    <cofactor evidence="4">
        <name>dipyrromethane</name>
        <dbReference type="ChEBI" id="CHEBI:60342"/>
    </cofactor>
    <text evidence="4">Binds 1 dipyrromethane group covalently.</text>
</comment>
<evidence type="ECO:0000259" key="6">
    <source>
        <dbReference type="Pfam" id="PF03900"/>
    </source>
</evidence>
<protein>
    <recommendedName>
        <fullName evidence="4">Probable porphobilinogen deaminase</fullName>
        <shortName evidence="4">PBG</shortName>
        <ecNumber evidence="4">2.5.1.61</ecNumber>
    </recommendedName>
    <alternativeName>
        <fullName evidence="4">Hydroxymethylbilane synthase</fullName>
        <shortName evidence="4">HMBS</shortName>
    </alternativeName>
    <alternativeName>
        <fullName evidence="4">Pre-uroporphyrinogen synthase</fullName>
    </alternativeName>
</protein>
<dbReference type="Gene3D" id="3.30.160.40">
    <property type="entry name" value="Porphobilinogen deaminase, C-terminal domain"/>
    <property type="match status" value="1"/>
</dbReference>
<evidence type="ECO:0000256" key="4">
    <source>
        <dbReference type="HAMAP-Rule" id="MF_00260"/>
    </source>
</evidence>
<evidence type="ECO:0000256" key="3">
    <source>
        <dbReference type="ARBA" id="ARBA00023244"/>
    </source>
</evidence>
<dbReference type="GO" id="GO:0006782">
    <property type="term" value="P:protoporphyrinogen IX biosynthetic process"/>
    <property type="evidence" value="ECO:0007669"/>
    <property type="project" value="UniProtKB-UniRule"/>
</dbReference>
<organism evidence="7 8">
    <name type="scientific">Methanococcoides alaskense</name>
    <dbReference type="NCBI Taxonomy" id="325778"/>
    <lineage>
        <taxon>Archaea</taxon>
        <taxon>Methanobacteriati</taxon>
        <taxon>Methanobacteriota</taxon>
        <taxon>Stenosarchaea group</taxon>
        <taxon>Methanomicrobia</taxon>
        <taxon>Methanosarcinales</taxon>
        <taxon>Methanosarcinaceae</taxon>
        <taxon>Methanococcoides</taxon>
    </lineage>
</organism>
<evidence type="ECO:0000259" key="5">
    <source>
        <dbReference type="Pfam" id="PF01379"/>
    </source>
</evidence>
<keyword evidence="2 4" id="KW-0808">Transferase</keyword>
<sequence>MILGTRGSALAIAQADLVTKMLEEKDHELTRNVIKTSGDVFTDRPLHEVAGVGVFVRELDDRMIEGEVDIAVHSMKDLPTVRPPELAIAAVLKRDSPYDVLLTADGSTLDELPDGAIIGTTSMRRRAQLLRYRPDLNVEDLRGNINTRIQKLKAGQYDGILLAEAGLQRMGWEMDVQRLPASSFCPSANQGTIVVVTRADDEAERACSALNHERSRMETEVERLLITEVEGGCIVPIGSFAQMNEDGDEIHVLVEVLAVDGTREIRIEDDIPVRNYREHAQSIGKMLVEMGGKELVREAVCQMSGCDDE</sequence>
<keyword evidence="3 4" id="KW-0627">Porphyrin biosynthesis</keyword>
<dbReference type="PIRSF" id="PIRSF001438">
    <property type="entry name" value="4pyrrol_synth_OHMeBilane_synth"/>
    <property type="match status" value="1"/>
</dbReference>